<evidence type="ECO:0000313" key="2">
    <source>
        <dbReference type="Proteomes" id="UP001058602"/>
    </source>
</evidence>
<evidence type="ECO:0008006" key="3">
    <source>
        <dbReference type="Google" id="ProtNLM"/>
    </source>
</evidence>
<keyword evidence="2" id="KW-1185">Reference proteome</keyword>
<dbReference type="EMBL" id="CP102097">
    <property type="protein sequence ID" value="UUM32888.1"/>
    <property type="molecule type" value="Genomic_DNA"/>
</dbReference>
<proteinExistence type="predicted"/>
<dbReference type="RefSeq" id="WP_257086589.1">
    <property type="nucleotide sequence ID" value="NZ_CP102097.1"/>
</dbReference>
<dbReference type="Proteomes" id="UP001058602">
    <property type="component" value="Chromosome 2"/>
</dbReference>
<evidence type="ECO:0000313" key="1">
    <source>
        <dbReference type="EMBL" id="UUM32888.1"/>
    </source>
</evidence>
<dbReference type="InterPro" id="IPR011330">
    <property type="entry name" value="Glyco_hydro/deAcase_b/a-brl"/>
</dbReference>
<name>A0ABY5LPU8_9VIBR</name>
<dbReference type="SUPFAM" id="SSF88713">
    <property type="entry name" value="Glycoside hydrolase/deacetylase"/>
    <property type="match status" value="1"/>
</dbReference>
<gene>
    <name evidence="1" type="ORF">NP165_15110</name>
</gene>
<reference evidence="1" key="1">
    <citation type="submission" date="2022-07" db="EMBL/GenBank/DDBJ databases">
        <title>Complete genome of Vibrio japonicus strain JCM 31412T and phylogenomic assessment of the Nereis clade of the genus Vibrio.</title>
        <authorList>
            <person name="Shlafstein M.D."/>
            <person name="Emsley S.A."/>
            <person name="Ushijima B."/>
            <person name="Videau P."/>
            <person name="Saw J.H."/>
        </authorList>
    </citation>
    <scope>NUCLEOTIDE SEQUENCE</scope>
    <source>
        <strain evidence="1">JCM 31412</strain>
    </source>
</reference>
<sequence length="338" mass="38424">MSNPKLSIVIHAEEEFNWDDGFYRSNTEVSHGDELIEFVDEILQCGGKVTLAMDYPFIMSSDGKKVVKHFKAQEGENIEFATHLHPWVNPPYEDDNDEVINRHSFPGNLPKNVEFSKLKTLTEEIEKETGTRPITYLAGRYGTGENSAEILKSLGYKVDLSISAYSNFSHVEGPNFVNYTNKIHSKDALTYIPHTCSVVSFNRTIENHFNLNPSSLDFIQRNKISGLLSKVLRVKKYRLSPEGFTYDHMKQMTESLMSIGQKEFLLSFHSPSVKVGGTPYVTTANELDRFKRSVLEYLEWFGTISCSSSFLPSSIVFKDHHEDKILMFGGSGYNRQGM</sequence>
<organism evidence="1 2">
    <name type="scientific">Vibrio japonicus</name>
    <dbReference type="NCBI Taxonomy" id="1824638"/>
    <lineage>
        <taxon>Bacteria</taxon>
        <taxon>Pseudomonadati</taxon>
        <taxon>Pseudomonadota</taxon>
        <taxon>Gammaproteobacteria</taxon>
        <taxon>Vibrionales</taxon>
        <taxon>Vibrionaceae</taxon>
        <taxon>Vibrio</taxon>
    </lineage>
</organism>
<dbReference type="Gene3D" id="3.20.20.370">
    <property type="entry name" value="Glycoside hydrolase/deacetylase"/>
    <property type="match status" value="1"/>
</dbReference>
<accession>A0ABY5LPU8</accession>
<protein>
    <recommendedName>
        <fullName evidence="3">WalW protein</fullName>
    </recommendedName>
</protein>